<feature type="signal peptide" evidence="9">
    <location>
        <begin position="1"/>
        <end position="19"/>
    </location>
</feature>
<dbReference type="Gene3D" id="2.60.120.10">
    <property type="entry name" value="Jelly Rolls"/>
    <property type="match status" value="2"/>
</dbReference>
<evidence type="ECO:0000256" key="7">
    <source>
        <dbReference type="ARBA" id="ARBA00063568"/>
    </source>
</evidence>
<dbReference type="Proteomes" id="UP001372338">
    <property type="component" value="Unassembled WGS sequence"/>
</dbReference>
<dbReference type="Pfam" id="PF00190">
    <property type="entry name" value="Cupin_1"/>
    <property type="match status" value="2"/>
</dbReference>
<feature type="compositionally biased region" description="Basic and acidic residues" evidence="8">
    <location>
        <begin position="267"/>
        <end position="278"/>
    </location>
</feature>
<dbReference type="GO" id="GO:0000326">
    <property type="term" value="C:protein storage vacuole"/>
    <property type="evidence" value="ECO:0007669"/>
    <property type="project" value="UniProtKB-ARBA"/>
</dbReference>
<evidence type="ECO:0000256" key="1">
    <source>
        <dbReference type="ARBA" id="ARBA00007178"/>
    </source>
</evidence>
<feature type="compositionally biased region" description="Basic and acidic residues" evidence="8">
    <location>
        <begin position="295"/>
        <end position="314"/>
    </location>
</feature>
<evidence type="ECO:0000313" key="12">
    <source>
        <dbReference type="Proteomes" id="UP001372338"/>
    </source>
</evidence>
<comment type="subunit">
    <text evidence="7">Hexamer; each subunit is composed of an acidic and a basic chain derived from a single precursor and linked by a disulfide bond. Component of globulins complexes which accumulate in seeds.</text>
</comment>
<evidence type="ECO:0000256" key="6">
    <source>
        <dbReference type="ARBA" id="ARBA00059913"/>
    </source>
</evidence>
<accession>A0AAN9E872</accession>
<dbReference type="SMART" id="SM00835">
    <property type="entry name" value="Cupin_1"/>
    <property type="match status" value="2"/>
</dbReference>
<feature type="compositionally biased region" description="Basic and acidic residues" evidence="8">
    <location>
        <begin position="325"/>
        <end position="347"/>
    </location>
</feature>
<name>A0AAN9E872_CROPI</name>
<reference evidence="11 12" key="1">
    <citation type="submission" date="2024-01" db="EMBL/GenBank/DDBJ databases">
        <title>The genomes of 5 underutilized Papilionoideae crops provide insights into root nodulation and disease resistanc.</title>
        <authorList>
            <person name="Yuan L."/>
        </authorList>
    </citation>
    <scope>NUCLEOTIDE SEQUENCE [LARGE SCALE GENOMIC DNA]</scope>
    <source>
        <strain evidence="11">ZHUSHIDOU_FW_LH</strain>
        <tissue evidence="11">Leaf</tissue>
    </source>
</reference>
<keyword evidence="3" id="KW-0758">Storage protein</keyword>
<dbReference type="PRINTS" id="PR00439">
    <property type="entry name" value="11SGLOBULIN"/>
</dbReference>
<feature type="domain" description="Cupin type-1" evidence="10">
    <location>
        <begin position="24"/>
        <end position="212"/>
    </location>
</feature>
<organism evidence="11 12">
    <name type="scientific">Crotalaria pallida</name>
    <name type="common">Smooth rattlebox</name>
    <name type="synonym">Crotalaria striata</name>
    <dbReference type="NCBI Taxonomy" id="3830"/>
    <lineage>
        <taxon>Eukaryota</taxon>
        <taxon>Viridiplantae</taxon>
        <taxon>Streptophyta</taxon>
        <taxon>Embryophyta</taxon>
        <taxon>Tracheophyta</taxon>
        <taxon>Spermatophyta</taxon>
        <taxon>Magnoliopsida</taxon>
        <taxon>eudicotyledons</taxon>
        <taxon>Gunneridae</taxon>
        <taxon>Pentapetalae</taxon>
        <taxon>rosids</taxon>
        <taxon>fabids</taxon>
        <taxon>Fabales</taxon>
        <taxon>Fabaceae</taxon>
        <taxon>Papilionoideae</taxon>
        <taxon>50 kb inversion clade</taxon>
        <taxon>genistoids sensu lato</taxon>
        <taxon>core genistoids</taxon>
        <taxon>Crotalarieae</taxon>
        <taxon>Crotalaria</taxon>
    </lineage>
</organism>
<keyword evidence="4" id="KW-0708">Seed storage protein</keyword>
<keyword evidence="5" id="KW-1015">Disulfide bond</keyword>
<feature type="region of interest" description="Disordered" evidence="8">
    <location>
        <begin position="241"/>
        <end position="347"/>
    </location>
</feature>
<evidence type="ECO:0000256" key="4">
    <source>
        <dbReference type="ARBA" id="ARBA00023129"/>
    </source>
</evidence>
<dbReference type="PANTHER" id="PTHR31189:SF35">
    <property type="entry name" value="12S SEED STORAGE PROTEIN CRB"/>
    <property type="match status" value="1"/>
</dbReference>
<evidence type="ECO:0000256" key="3">
    <source>
        <dbReference type="ARBA" id="ARBA00022761"/>
    </source>
</evidence>
<dbReference type="CDD" id="cd02242">
    <property type="entry name" value="cupin_11S_legumin_N"/>
    <property type="match status" value="1"/>
</dbReference>
<keyword evidence="12" id="KW-1185">Reference proteome</keyword>
<dbReference type="InterPro" id="IPR050253">
    <property type="entry name" value="Seed_Storage-Functional"/>
</dbReference>
<evidence type="ECO:0000256" key="5">
    <source>
        <dbReference type="ARBA" id="ARBA00023157"/>
    </source>
</evidence>
<dbReference type="EMBL" id="JAYWIO010000008">
    <property type="protein sequence ID" value="KAK7245365.1"/>
    <property type="molecule type" value="Genomic_DNA"/>
</dbReference>
<comment type="caution">
    <text evidence="11">The sequence shown here is derived from an EMBL/GenBank/DDBJ whole genome shotgun (WGS) entry which is preliminary data.</text>
</comment>
<feature type="region of interest" description="Disordered" evidence="8">
    <location>
        <begin position="172"/>
        <end position="191"/>
    </location>
</feature>
<dbReference type="FunFam" id="2.60.120.10:FF:000073">
    <property type="entry name" value="Glycinin G1"/>
    <property type="match status" value="1"/>
</dbReference>
<evidence type="ECO:0000256" key="8">
    <source>
        <dbReference type="SAM" id="MobiDB-lite"/>
    </source>
</evidence>
<dbReference type="PANTHER" id="PTHR31189">
    <property type="entry name" value="OS03G0336100 PROTEIN-RELATED"/>
    <property type="match status" value="1"/>
</dbReference>
<dbReference type="AlphaFoldDB" id="A0AAN9E872"/>
<dbReference type="InterPro" id="IPR006044">
    <property type="entry name" value="11S_seedstore_pln"/>
</dbReference>
<dbReference type="GO" id="GO:0048316">
    <property type="term" value="P:seed development"/>
    <property type="evidence" value="ECO:0007669"/>
    <property type="project" value="UniProtKB-ARBA"/>
</dbReference>
<dbReference type="InterPro" id="IPR011051">
    <property type="entry name" value="RmlC_Cupin_sf"/>
</dbReference>
<evidence type="ECO:0000256" key="9">
    <source>
        <dbReference type="SAM" id="SignalP"/>
    </source>
</evidence>
<evidence type="ECO:0000259" key="10">
    <source>
        <dbReference type="SMART" id="SM00835"/>
    </source>
</evidence>
<dbReference type="GO" id="GO:0045735">
    <property type="term" value="F:nutrient reservoir activity"/>
    <property type="evidence" value="ECO:0007669"/>
    <property type="project" value="UniProtKB-KW"/>
</dbReference>
<proteinExistence type="inferred from homology"/>
<dbReference type="SUPFAM" id="SSF51182">
    <property type="entry name" value="RmlC-like cupins"/>
    <property type="match status" value="1"/>
</dbReference>
<comment type="function">
    <text evidence="6">Sulfur-rich seed storage protein. This protein found in the seeds of many leguminous and non-leguminous plants is the source of sulfur-containing amino acids in seed meals.</text>
</comment>
<sequence>MIFTCASCSLALIVASNECQLDSINVLEPDNFIESEAGYTETWNPNHPELRCAGVAVIRRTINAKGLHLPSYVNFPELHFIVQGKGVLGIAIPGCPETYEEPQEPRQQQQDRHQKVRYLNEGDIVAIPTGMPYWTYNYGDTPLVVITLLYTTSFQNQLDPIPRRFYLAGNPEEEHQETQKEHHKSKEGKNVFSGFEPEFLGESLNVNEGLAKKLQCPHDKRNHIIEVKRGLSIIIPPLEQEQREEEEEHGHGHGQHKKEGEEEEVVEKETRTHRERHEGGRRHGGQGEEEEEKEVEEKHTRTRERKGGKGQHREEEEEEEEEVEHQEHHKEHKGKQGREEHGEKEEERNLLLENVCTLKLHENIANPSRADFFNPRAGRISTINSFTLPILKWLQLSAEWVYLYKNAIYAPHWNINSNSVIYVTRGEGHVQIVNCQGNSVFNGKIQKGQLLMVPQNFVLAKKAGSEGLEYIAFKTNDRAMISILGGRSSALSAIPAEVLQNAFGLSPQEVSALKNNRNEGVLVSPSSRSKFQDAYITMV</sequence>
<dbReference type="CDD" id="cd02243">
    <property type="entry name" value="cupin_11S_legumin_C"/>
    <property type="match status" value="1"/>
</dbReference>
<dbReference type="InterPro" id="IPR014710">
    <property type="entry name" value="RmlC-like_jellyroll"/>
</dbReference>
<evidence type="ECO:0000313" key="11">
    <source>
        <dbReference type="EMBL" id="KAK7245365.1"/>
    </source>
</evidence>
<comment type="similarity">
    <text evidence="1">Belongs to the 11S seed storage protein (globulins) family.</text>
</comment>
<feature type="chain" id="PRO_5042822697" description="Cupin type-1 domain-containing protein" evidence="9">
    <location>
        <begin position="20"/>
        <end position="539"/>
    </location>
</feature>
<dbReference type="GO" id="GO:0005783">
    <property type="term" value="C:endoplasmic reticulum"/>
    <property type="evidence" value="ECO:0007669"/>
    <property type="project" value="UniProtKB-ARBA"/>
</dbReference>
<dbReference type="InterPro" id="IPR006045">
    <property type="entry name" value="Cupin_1"/>
</dbReference>
<gene>
    <name evidence="11" type="ORF">RIF29_40205</name>
</gene>
<feature type="domain" description="Cupin type-1" evidence="10">
    <location>
        <begin position="362"/>
        <end position="511"/>
    </location>
</feature>
<protein>
    <recommendedName>
        <fullName evidence="10">Cupin type-1 domain-containing protein</fullName>
    </recommendedName>
</protein>
<feature type="compositionally biased region" description="Acidic residues" evidence="8">
    <location>
        <begin position="315"/>
        <end position="324"/>
    </location>
</feature>
<evidence type="ECO:0000256" key="2">
    <source>
        <dbReference type="ARBA" id="ARBA00022729"/>
    </source>
</evidence>
<keyword evidence="2 9" id="KW-0732">Signal</keyword>